<dbReference type="PANTHER" id="PTHR38593">
    <property type="entry name" value="BLR2558 PROTEIN"/>
    <property type="match status" value="1"/>
</dbReference>
<dbReference type="InterPro" id="IPR025419">
    <property type="entry name" value="DUF4142"/>
</dbReference>
<keyword evidence="1" id="KW-0732">Signal</keyword>
<evidence type="ECO:0000313" key="3">
    <source>
        <dbReference type="EMBL" id="SNT67710.1"/>
    </source>
</evidence>
<protein>
    <submittedName>
        <fullName evidence="3">Putative membrane protein</fullName>
    </submittedName>
</protein>
<dbReference type="OrthoDB" id="7867467at2"/>
<sequence>MLRRAMIAAAFAAAALTGLAVQAGDEGPSDLEIAHIAYTAGEIDIRYAHLALALSDNPAVRGFAETMIRDHSAVNDAALGLLDKLGAKARDNPTSRSLLKQAAEKRAELKALSGAAFDRAYAENELAYHQFVNKTVEEVFIPAADNEEFKALLGTALKTFKIHQAHAERLVEQTR</sequence>
<name>A0A239PJH7_9PROT</name>
<evidence type="ECO:0000259" key="2">
    <source>
        <dbReference type="Pfam" id="PF13628"/>
    </source>
</evidence>
<dbReference type="InterPro" id="IPR012347">
    <property type="entry name" value="Ferritin-like"/>
</dbReference>
<gene>
    <name evidence="3" type="ORF">SAMN06297382_0203</name>
</gene>
<proteinExistence type="predicted"/>
<dbReference type="Proteomes" id="UP000198346">
    <property type="component" value="Unassembled WGS sequence"/>
</dbReference>
<dbReference type="PANTHER" id="PTHR38593:SF1">
    <property type="entry name" value="BLR2558 PROTEIN"/>
    <property type="match status" value="1"/>
</dbReference>
<evidence type="ECO:0000313" key="4">
    <source>
        <dbReference type="Proteomes" id="UP000198346"/>
    </source>
</evidence>
<dbReference type="AlphaFoldDB" id="A0A239PJH7"/>
<feature type="chain" id="PRO_5013145167" evidence="1">
    <location>
        <begin position="24"/>
        <end position="175"/>
    </location>
</feature>
<dbReference type="Pfam" id="PF13628">
    <property type="entry name" value="DUF4142"/>
    <property type="match status" value="1"/>
</dbReference>
<organism evidence="3 4">
    <name type="scientific">Amphiplicatus metriothermophilus</name>
    <dbReference type="NCBI Taxonomy" id="1519374"/>
    <lineage>
        <taxon>Bacteria</taxon>
        <taxon>Pseudomonadati</taxon>
        <taxon>Pseudomonadota</taxon>
        <taxon>Alphaproteobacteria</taxon>
        <taxon>Parvularculales</taxon>
        <taxon>Parvularculaceae</taxon>
        <taxon>Amphiplicatus</taxon>
    </lineage>
</organism>
<dbReference type="RefSeq" id="WP_089410731.1">
    <property type="nucleotide sequence ID" value="NZ_FZQA01000001.1"/>
</dbReference>
<dbReference type="Gene3D" id="1.20.1260.10">
    <property type="match status" value="1"/>
</dbReference>
<evidence type="ECO:0000256" key="1">
    <source>
        <dbReference type="SAM" id="SignalP"/>
    </source>
</evidence>
<reference evidence="3 4" key="1">
    <citation type="submission" date="2017-07" db="EMBL/GenBank/DDBJ databases">
        <authorList>
            <person name="Sun Z.S."/>
            <person name="Albrecht U."/>
            <person name="Echele G."/>
            <person name="Lee C.C."/>
        </authorList>
    </citation>
    <scope>NUCLEOTIDE SEQUENCE [LARGE SCALE GENOMIC DNA]</scope>
    <source>
        <strain evidence="3 4">CGMCC 1.12710</strain>
    </source>
</reference>
<keyword evidence="4" id="KW-1185">Reference proteome</keyword>
<feature type="signal peptide" evidence="1">
    <location>
        <begin position="1"/>
        <end position="23"/>
    </location>
</feature>
<dbReference type="EMBL" id="FZQA01000001">
    <property type="protein sequence ID" value="SNT67710.1"/>
    <property type="molecule type" value="Genomic_DNA"/>
</dbReference>
<feature type="domain" description="DUF4142" evidence="2">
    <location>
        <begin position="29"/>
        <end position="170"/>
    </location>
</feature>
<accession>A0A239PJH7</accession>